<organism evidence="1">
    <name type="scientific">marine sediment metagenome</name>
    <dbReference type="NCBI Taxonomy" id="412755"/>
    <lineage>
        <taxon>unclassified sequences</taxon>
        <taxon>metagenomes</taxon>
        <taxon>ecological metagenomes</taxon>
    </lineage>
</organism>
<protein>
    <recommendedName>
        <fullName evidence="2">Phosphohydrolase</fullName>
    </recommendedName>
</protein>
<comment type="caution">
    <text evidence="1">The sequence shown here is derived from an EMBL/GenBank/DDBJ whole genome shotgun (WGS) entry which is preliminary data.</text>
</comment>
<accession>A0A0F9A559</accession>
<feature type="non-terminal residue" evidence="1">
    <location>
        <position position="1"/>
    </location>
</feature>
<gene>
    <name evidence="1" type="ORF">LCGC14_2614370</name>
</gene>
<reference evidence="1" key="1">
    <citation type="journal article" date="2015" name="Nature">
        <title>Complex archaea that bridge the gap between prokaryotes and eukaryotes.</title>
        <authorList>
            <person name="Spang A."/>
            <person name="Saw J.H."/>
            <person name="Jorgensen S.L."/>
            <person name="Zaremba-Niedzwiedzka K."/>
            <person name="Martijn J."/>
            <person name="Lind A.E."/>
            <person name="van Eijk R."/>
            <person name="Schleper C."/>
            <person name="Guy L."/>
            <person name="Ettema T.J."/>
        </authorList>
    </citation>
    <scope>NUCLEOTIDE SEQUENCE</scope>
</reference>
<dbReference type="EMBL" id="LAZR01044455">
    <property type="protein sequence ID" value="KKL04605.1"/>
    <property type="molecule type" value="Genomic_DNA"/>
</dbReference>
<proteinExistence type="predicted"/>
<evidence type="ECO:0000313" key="1">
    <source>
        <dbReference type="EMBL" id="KKL04605.1"/>
    </source>
</evidence>
<dbReference type="AlphaFoldDB" id="A0A0F9A559"/>
<evidence type="ECO:0008006" key="2">
    <source>
        <dbReference type="Google" id="ProtNLM"/>
    </source>
</evidence>
<sequence>RSSLREVVMKGYRCPGQSHRNLKAELQQCSVCGYQVEIFSDELMVRCPGCNREVYGKKNPSCIDWCKAAEKCLGQDRYRELKKRNN</sequence>
<name>A0A0F9A559_9ZZZZ</name>